<dbReference type="RefSeq" id="XP_056769842.1">
    <property type="nucleotide sequence ID" value="XM_056905735.1"/>
</dbReference>
<feature type="compositionally biased region" description="Polar residues" evidence="11">
    <location>
        <begin position="1"/>
        <end position="14"/>
    </location>
</feature>
<evidence type="ECO:0000313" key="14">
    <source>
        <dbReference type="Proteomes" id="UP001213681"/>
    </source>
</evidence>
<feature type="transmembrane region" description="Helical" evidence="12">
    <location>
        <begin position="209"/>
        <end position="226"/>
    </location>
</feature>
<dbReference type="AlphaFoldDB" id="A0AAD6CCN6"/>
<evidence type="ECO:0000256" key="7">
    <source>
        <dbReference type="ARBA" id="ARBA00023136"/>
    </source>
</evidence>
<organism evidence="13 14">
    <name type="scientific">Penicillium daleae</name>
    <dbReference type="NCBI Taxonomy" id="63821"/>
    <lineage>
        <taxon>Eukaryota</taxon>
        <taxon>Fungi</taxon>
        <taxon>Dikarya</taxon>
        <taxon>Ascomycota</taxon>
        <taxon>Pezizomycotina</taxon>
        <taxon>Eurotiomycetes</taxon>
        <taxon>Eurotiomycetidae</taxon>
        <taxon>Eurotiales</taxon>
        <taxon>Aspergillaceae</taxon>
        <taxon>Penicillium</taxon>
    </lineage>
</organism>
<evidence type="ECO:0000256" key="5">
    <source>
        <dbReference type="ARBA" id="ARBA00022737"/>
    </source>
</evidence>
<keyword evidence="3 10" id="KW-0813">Transport</keyword>
<dbReference type="PRINTS" id="PR02019">
    <property type="entry name" value="AQUAPORIN7"/>
</dbReference>
<keyword evidence="5" id="KW-0677">Repeat</keyword>
<proteinExistence type="inferred from homology"/>
<comment type="similarity">
    <text evidence="2 10">Belongs to the MIP/aquaporin (TC 1.A.8) family.</text>
</comment>
<dbReference type="GO" id="GO:0015250">
    <property type="term" value="F:water channel activity"/>
    <property type="evidence" value="ECO:0007669"/>
    <property type="project" value="TreeGrafter"/>
</dbReference>
<dbReference type="Proteomes" id="UP001213681">
    <property type="component" value="Unassembled WGS sequence"/>
</dbReference>
<dbReference type="GeneID" id="81595978"/>
<name>A0AAD6CCN6_9EURO</name>
<keyword evidence="6 12" id="KW-1133">Transmembrane helix</keyword>
<evidence type="ECO:0000256" key="11">
    <source>
        <dbReference type="SAM" id="MobiDB-lite"/>
    </source>
</evidence>
<comment type="catalytic activity">
    <reaction evidence="8">
        <text>H2O(in) = H2O(out)</text>
        <dbReference type="Rhea" id="RHEA:29667"/>
        <dbReference type="ChEBI" id="CHEBI:15377"/>
    </reaction>
</comment>
<dbReference type="NCBIfam" id="TIGR00861">
    <property type="entry name" value="MIP"/>
    <property type="match status" value="1"/>
</dbReference>
<accession>A0AAD6CCN6</accession>
<dbReference type="CDD" id="cd00333">
    <property type="entry name" value="MIP"/>
    <property type="match status" value="1"/>
</dbReference>
<dbReference type="PANTHER" id="PTHR43829">
    <property type="entry name" value="AQUAPORIN OR AQUAGLYCEROPORIN RELATED"/>
    <property type="match status" value="1"/>
</dbReference>
<protein>
    <submittedName>
        <fullName evidence="13">Aquaporin-3</fullName>
    </submittedName>
</protein>
<dbReference type="PROSITE" id="PS00221">
    <property type="entry name" value="MIP"/>
    <property type="match status" value="1"/>
</dbReference>
<dbReference type="GO" id="GO:0005886">
    <property type="term" value="C:plasma membrane"/>
    <property type="evidence" value="ECO:0007669"/>
    <property type="project" value="TreeGrafter"/>
</dbReference>
<evidence type="ECO:0000256" key="8">
    <source>
        <dbReference type="ARBA" id="ARBA00034651"/>
    </source>
</evidence>
<dbReference type="InterPro" id="IPR022357">
    <property type="entry name" value="MIP_CS"/>
</dbReference>
<feature type="region of interest" description="Disordered" evidence="11">
    <location>
        <begin position="1"/>
        <end position="26"/>
    </location>
</feature>
<feature type="transmembrane region" description="Helical" evidence="12">
    <location>
        <begin position="105"/>
        <end position="126"/>
    </location>
</feature>
<feature type="transmembrane region" description="Helical" evidence="12">
    <location>
        <begin position="238"/>
        <end position="261"/>
    </location>
</feature>
<comment type="caution">
    <text evidence="13">The sequence shown here is derived from an EMBL/GenBank/DDBJ whole genome shotgun (WGS) entry which is preliminary data.</text>
</comment>
<dbReference type="Gene3D" id="1.20.1080.10">
    <property type="entry name" value="Glycerol uptake facilitator protein"/>
    <property type="match status" value="1"/>
</dbReference>
<evidence type="ECO:0000256" key="6">
    <source>
        <dbReference type="ARBA" id="ARBA00022989"/>
    </source>
</evidence>
<comment type="subcellular location">
    <subcellularLocation>
        <location evidence="1">Membrane</location>
        <topology evidence="1">Multi-pass membrane protein</topology>
    </subcellularLocation>
</comment>
<dbReference type="EMBL" id="JAPVEA010000002">
    <property type="protein sequence ID" value="KAJ5460800.1"/>
    <property type="molecule type" value="Genomic_DNA"/>
</dbReference>
<reference evidence="13" key="2">
    <citation type="journal article" date="2023" name="IMA Fungus">
        <title>Comparative genomic study of the Penicillium genus elucidates a diverse pangenome and 15 lateral gene transfer events.</title>
        <authorList>
            <person name="Petersen C."/>
            <person name="Sorensen T."/>
            <person name="Nielsen M.R."/>
            <person name="Sondergaard T.E."/>
            <person name="Sorensen J.L."/>
            <person name="Fitzpatrick D.A."/>
            <person name="Frisvad J.C."/>
            <person name="Nielsen K.L."/>
        </authorList>
    </citation>
    <scope>NUCLEOTIDE SEQUENCE</scope>
    <source>
        <strain evidence="13">IBT 16125</strain>
    </source>
</reference>
<dbReference type="Pfam" id="PF00230">
    <property type="entry name" value="MIP"/>
    <property type="match status" value="1"/>
</dbReference>
<gene>
    <name evidence="13" type="ORF">N7458_002352</name>
</gene>
<feature type="transmembrane region" description="Helical" evidence="12">
    <location>
        <begin position="147"/>
        <end position="167"/>
    </location>
</feature>
<evidence type="ECO:0000256" key="2">
    <source>
        <dbReference type="ARBA" id="ARBA00006175"/>
    </source>
</evidence>
<sequence>MGSAAATTFPSMSTTHKEIGSPGSQDSGCTSLYIGSKHDASIHDASSGLDIVSGEPSLLWYKIRAYGRDAFSEFFGTMILILFGDGVVAQVLLSHGQKGDYQSISWGWGLGVMLGVYVSGSSGAHINPAVTFANCIYRGFPWRKFPIYMLAQLLGAMCGAAIVYGNYKSAIDVYEGGPDIRTVPGYSTTATAGIFCTYPAEFITKTGQFFSEFLASAILMFVIFALKDDGNLGAGPLTPLALFFVIFGIGACFGWETGYAINLARDFGPRLVSYMLGYGHEVWAAGNYYFWVPMVAPFLGCTLGGWLYDVFLYTGLDSPVNMPWLGIKRMFRPSRRQQVALPSPV</sequence>
<evidence type="ECO:0000256" key="10">
    <source>
        <dbReference type="RuleBase" id="RU000477"/>
    </source>
</evidence>
<dbReference type="PRINTS" id="PR00783">
    <property type="entry name" value="MINTRINSICP"/>
</dbReference>
<dbReference type="GO" id="GO:0015254">
    <property type="term" value="F:glycerol channel activity"/>
    <property type="evidence" value="ECO:0007669"/>
    <property type="project" value="TreeGrafter"/>
</dbReference>
<keyword evidence="14" id="KW-1185">Reference proteome</keyword>
<dbReference type="InterPro" id="IPR000425">
    <property type="entry name" value="MIP"/>
</dbReference>
<dbReference type="PANTHER" id="PTHR43829:SF9">
    <property type="entry name" value="AQUAPORIN-9"/>
    <property type="match status" value="1"/>
</dbReference>
<evidence type="ECO:0000256" key="12">
    <source>
        <dbReference type="SAM" id="Phobius"/>
    </source>
</evidence>
<dbReference type="SUPFAM" id="SSF81338">
    <property type="entry name" value="Aquaporin-like"/>
    <property type="match status" value="1"/>
</dbReference>
<keyword evidence="7 12" id="KW-0472">Membrane</keyword>
<dbReference type="InterPro" id="IPR023271">
    <property type="entry name" value="Aquaporin-like"/>
</dbReference>
<reference evidence="13" key="1">
    <citation type="submission" date="2022-12" db="EMBL/GenBank/DDBJ databases">
        <authorList>
            <person name="Petersen C."/>
        </authorList>
    </citation>
    <scope>NUCLEOTIDE SEQUENCE</scope>
    <source>
        <strain evidence="13">IBT 16125</strain>
    </source>
</reference>
<evidence type="ECO:0000313" key="13">
    <source>
        <dbReference type="EMBL" id="KAJ5460800.1"/>
    </source>
</evidence>
<dbReference type="FunFam" id="1.20.1080.10:FF:000027">
    <property type="entry name" value="MIP aquaporin"/>
    <property type="match status" value="1"/>
</dbReference>
<evidence type="ECO:0000256" key="3">
    <source>
        <dbReference type="ARBA" id="ARBA00022448"/>
    </source>
</evidence>
<evidence type="ECO:0000256" key="4">
    <source>
        <dbReference type="ARBA" id="ARBA00022692"/>
    </source>
</evidence>
<feature type="transmembrane region" description="Helical" evidence="12">
    <location>
        <begin position="288"/>
        <end position="308"/>
    </location>
</feature>
<feature type="transmembrane region" description="Helical" evidence="12">
    <location>
        <begin position="74"/>
        <end position="93"/>
    </location>
</feature>
<dbReference type="InterPro" id="IPR050363">
    <property type="entry name" value="MIP/Aquaporin"/>
</dbReference>
<keyword evidence="4 10" id="KW-0812">Transmembrane</keyword>
<evidence type="ECO:0000256" key="1">
    <source>
        <dbReference type="ARBA" id="ARBA00004141"/>
    </source>
</evidence>
<evidence type="ECO:0000256" key="9">
    <source>
        <dbReference type="ARBA" id="ARBA00049405"/>
    </source>
</evidence>
<comment type="catalytic activity">
    <reaction evidence="9">
        <text>glycerol(in) = glycerol(out)</text>
        <dbReference type="Rhea" id="RHEA:29675"/>
        <dbReference type="ChEBI" id="CHEBI:17754"/>
    </reaction>
</comment>